<dbReference type="OrthoDB" id="5772680at2"/>
<feature type="transmembrane region" description="Helical" evidence="6">
    <location>
        <begin position="128"/>
        <end position="154"/>
    </location>
</feature>
<evidence type="ECO:0000313" key="10">
    <source>
        <dbReference type="EMBL" id="SKB73910.1"/>
    </source>
</evidence>
<sequence>MNKTIIININGTVFHIEEDAYEVLRTYMTEVKRHFAYSPDSDEIVTDIENRLAEMFNERLAADHKQVIVLADVQSVTAIMGNVNDFNIDDEEEESLKSGRKLFRDVDERILGGVCAGMAHYFNIEPKWMRLLAILFIFFGGIGLPVYIILWIIMPAASTRADKMAMKGEPINLQNFKRNFDEEVEGLRGGFQRAHSEVRPAIYQIGKLIETLAKLFIKFIVSLVAFMGILGMIVLFIGLITFLGYWNSNQLNTFPFTIVNPGYKSVLAFSAFIIVIIPIAALVMFALRVLVKRIAISKTVYFTMLIIWIAGLVMGAYHGSKIASEFNEEAEFSVTTPLTPSPVYYLKVNPVEFLTKEDSVRYKIDQTNFKGTLISRNRDYHDPRSVRIQILKGDVDKPTLVQEFSARGSNFEEALSTARKVNHRFTQKDSILTFDPKTHLQRGELWRDQSVSLILRIPENTRVMIEAPVNRFLNDHDYWECRPENAPWDYISSWKMTAEGLKCQYVKPLEVDTDSTSVEVR</sequence>
<keyword evidence="4 6" id="KW-1133">Transmembrane helix</keyword>
<dbReference type="InterPro" id="IPR054321">
    <property type="entry name" value="PspC-rel_TM"/>
</dbReference>
<keyword evidence="5 6" id="KW-0472">Membrane</keyword>
<feature type="domain" description="PspC-related transmembrane region" evidence="8">
    <location>
        <begin position="193"/>
        <end position="326"/>
    </location>
</feature>
<evidence type="ECO:0000313" key="11">
    <source>
        <dbReference type="Proteomes" id="UP000189981"/>
    </source>
</evidence>
<dbReference type="Proteomes" id="UP000189981">
    <property type="component" value="Unassembled WGS sequence"/>
</dbReference>
<evidence type="ECO:0000256" key="3">
    <source>
        <dbReference type="ARBA" id="ARBA00022692"/>
    </source>
</evidence>
<evidence type="ECO:0000256" key="1">
    <source>
        <dbReference type="ARBA" id="ARBA00004162"/>
    </source>
</evidence>
<evidence type="ECO:0000256" key="5">
    <source>
        <dbReference type="ARBA" id="ARBA00023136"/>
    </source>
</evidence>
<accession>A0A1T5DQS6</accession>
<keyword evidence="3 6" id="KW-0812">Transmembrane</keyword>
<dbReference type="EMBL" id="FUYR01000002">
    <property type="protein sequence ID" value="SKB73910.1"/>
    <property type="molecule type" value="Genomic_DNA"/>
</dbReference>
<dbReference type="PANTHER" id="PTHR33885:SF3">
    <property type="entry name" value="PHAGE SHOCK PROTEIN C"/>
    <property type="match status" value="1"/>
</dbReference>
<evidence type="ECO:0000259" key="7">
    <source>
        <dbReference type="Pfam" id="PF04024"/>
    </source>
</evidence>
<reference evidence="11" key="1">
    <citation type="submission" date="2017-02" db="EMBL/GenBank/DDBJ databases">
        <authorList>
            <person name="Varghese N."/>
            <person name="Submissions S."/>
        </authorList>
    </citation>
    <scope>NUCLEOTIDE SEQUENCE [LARGE SCALE GENOMIC DNA]</scope>
    <source>
        <strain evidence="11">DSM 22385</strain>
    </source>
</reference>
<dbReference type="AlphaFoldDB" id="A0A1T5DQS6"/>
<proteinExistence type="predicted"/>
<feature type="transmembrane region" description="Helical" evidence="6">
    <location>
        <begin position="266"/>
        <end position="287"/>
    </location>
</feature>
<dbReference type="InterPro" id="IPR007168">
    <property type="entry name" value="Phageshock_PspC_N"/>
</dbReference>
<dbReference type="PANTHER" id="PTHR33885">
    <property type="entry name" value="PHAGE SHOCK PROTEIN C"/>
    <property type="match status" value="1"/>
</dbReference>
<dbReference type="GO" id="GO:0005886">
    <property type="term" value="C:plasma membrane"/>
    <property type="evidence" value="ECO:0007669"/>
    <property type="project" value="UniProtKB-SubCell"/>
</dbReference>
<feature type="transmembrane region" description="Helical" evidence="6">
    <location>
        <begin position="299"/>
        <end position="317"/>
    </location>
</feature>
<dbReference type="RefSeq" id="WP_079703013.1">
    <property type="nucleotide sequence ID" value="NZ_FUYR01000002.1"/>
</dbReference>
<organism evidence="10 11">
    <name type="scientific">Daejeonella lutea</name>
    <dbReference type="NCBI Taxonomy" id="572036"/>
    <lineage>
        <taxon>Bacteria</taxon>
        <taxon>Pseudomonadati</taxon>
        <taxon>Bacteroidota</taxon>
        <taxon>Sphingobacteriia</taxon>
        <taxon>Sphingobacteriales</taxon>
        <taxon>Sphingobacteriaceae</taxon>
        <taxon>Daejeonella</taxon>
    </lineage>
</organism>
<evidence type="ECO:0000256" key="4">
    <source>
        <dbReference type="ARBA" id="ARBA00022989"/>
    </source>
</evidence>
<dbReference type="Pfam" id="PF22571">
    <property type="entry name" value="LiaI-LiaF-TM_PspC"/>
    <property type="match status" value="1"/>
</dbReference>
<feature type="domain" description="Phage shock protein PspC N-terminal" evidence="7">
    <location>
        <begin position="100"/>
        <end position="156"/>
    </location>
</feature>
<keyword evidence="11" id="KW-1185">Reference proteome</keyword>
<dbReference type="STRING" id="572036.SAMN05661099_2515"/>
<evidence type="ECO:0000256" key="6">
    <source>
        <dbReference type="SAM" id="Phobius"/>
    </source>
</evidence>
<evidence type="ECO:0000259" key="9">
    <source>
        <dbReference type="Pfam" id="PF22744"/>
    </source>
</evidence>
<evidence type="ECO:0000259" key="8">
    <source>
        <dbReference type="Pfam" id="PF22571"/>
    </source>
</evidence>
<gene>
    <name evidence="10" type="ORF">SAMN05661099_2515</name>
</gene>
<dbReference type="Pfam" id="PF04024">
    <property type="entry name" value="PspC"/>
    <property type="match status" value="1"/>
</dbReference>
<evidence type="ECO:0000256" key="2">
    <source>
        <dbReference type="ARBA" id="ARBA00022475"/>
    </source>
</evidence>
<name>A0A1T5DQS6_9SPHI</name>
<dbReference type="InterPro" id="IPR052027">
    <property type="entry name" value="PspC"/>
</dbReference>
<feature type="transmembrane region" description="Helical" evidence="6">
    <location>
        <begin position="215"/>
        <end position="246"/>
    </location>
</feature>
<dbReference type="InterPro" id="IPR054319">
    <property type="entry name" value="PspC-rel_ToastRack"/>
</dbReference>
<feature type="domain" description="PspC-related ToastRack" evidence="9">
    <location>
        <begin position="379"/>
        <end position="504"/>
    </location>
</feature>
<protein>
    <submittedName>
        <fullName evidence="10">Phage shock protein C (PspC) family protein</fullName>
    </submittedName>
</protein>
<keyword evidence="2" id="KW-1003">Cell membrane</keyword>
<dbReference type="Pfam" id="PF22744">
    <property type="entry name" value="Toast-rack_PspC-Cterm"/>
    <property type="match status" value="1"/>
</dbReference>
<comment type="subcellular location">
    <subcellularLocation>
        <location evidence="1">Cell membrane</location>
        <topology evidence="1">Single-pass membrane protein</topology>
    </subcellularLocation>
</comment>